<keyword evidence="3" id="KW-0540">Nuclease</keyword>
<reference evidence="3" key="2">
    <citation type="submission" date="2024-06" db="EMBL/GenBank/DDBJ databases">
        <authorList>
            <person name="Petrova K.O."/>
            <person name="Toshchakov S.V."/>
            <person name="Boltjanskaja Y.V."/>
            <person name="Kevbrin V."/>
        </authorList>
    </citation>
    <scope>NUCLEOTIDE SEQUENCE</scope>
    <source>
        <strain evidence="3">Z-910T</strain>
    </source>
</reference>
<dbReference type="PANTHER" id="PTHR30337">
    <property type="entry name" value="COMPONENT OF ATP-DEPENDENT DSDNA EXONUCLEASE"/>
    <property type="match status" value="1"/>
</dbReference>
<dbReference type="Gene3D" id="3.60.21.10">
    <property type="match status" value="1"/>
</dbReference>
<dbReference type="SUPFAM" id="SSF56300">
    <property type="entry name" value="Metallo-dependent phosphatases"/>
    <property type="match status" value="1"/>
</dbReference>
<dbReference type="RefSeq" id="WP_350343589.1">
    <property type="nucleotide sequence ID" value="NZ_CP158367.1"/>
</dbReference>
<dbReference type="GO" id="GO:0004527">
    <property type="term" value="F:exonuclease activity"/>
    <property type="evidence" value="ECO:0007669"/>
    <property type="project" value="UniProtKB-KW"/>
</dbReference>
<evidence type="ECO:0000256" key="1">
    <source>
        <dbReference type="ARBA" id="ARBA00022801"/>
    </source>
</evidence>
<reference evidence="3" key="1">
    <citation type="journal article" date="2013" name="Extremophiles">
        <title>Proteinivorax tanatarense gen. nov., sp. nov., an anaerobic, haloalkaliphilic, proteolytic bacterium isolated from a decaying algal bloom, and proposal of Proteinivoraceae fam. nov.</title>
        <authorList>
            <person name="Kevbrin V."/>
            <person name="Boltyanskaya Y."/>
            <person name="Zhilina T."/>
            <person name="Kolganova T."/>
            <person name="Lavrentjeva E."/>
            <person name="Kuznetsov B."/>
        </authorList>
    </citation>
    <scope>NUCLEOTIDE SEQUENCE</scope>
    <source>
        <strain evidence="3">Z-910T</strain>
    </source>
</reference>
<dbReference type="InterPro" id="IPR050535">
    <property type="entry name" value="DNA_Repair-Maintenance_Comp"/>
</dbReference>
<sequence length="407" mass="46510">MIKFIHCADIHLNRPFFRLQTNKTIQKWLSESSYNVLDKIAELAVLRKVDFIVIAGDLLDNLDQTVKAEIRCRNVFEYLDLKGISVFIVGGNHDPINHKRRHSYPKNVHVFSSSVETVPLKGFNDVYIHGVSYPTEIVKKNLAKDFPQAKGKIDIGVLHCEIGGNLNSYSPCTKYDLLSKNYQYWSLGHIHKPTVISEFPAIIYSGSPMGKTPNEIGERGCYYVEATPTSVKKEFCSLAEVIWLQQEIDIKDLDLSKLVKRIKEGMENLKNEHQKNIIVRTILKGRGKLHNISKADLQDIVDELRTIFTSTANFVWLESIQKETKPDADLDTIKEQQGFLGDFLNYCEQAENDNLLKHEIYDEVNRGNIKLISFLDEQDLNLDQIFEAGLQRAIDEVLEKGDCHEGN</sequence>
<dbReference type="InterPro" id="IPR004843">
    <property type="entry name" value="Calcineurin-like_PHP"/>
</dbReference>
<dbReference type="PANTHER" id="PTHR30337:SF7">
    <property type="entry name" value="PHOSPHOESTERASE"/>
    <property type="match status" value="1"/>
</dbReference>
<dbReference type="CDD" id="cd00840">
    <property type="entry name" value="MPP_Mre11_N"/>
    <property type="match status" value="1"/>
</dbReference>
<dbReference type="EC" id="3.1.-.-" evidence="3"/>
<dbReference type="InterPro" id="IPR041796">
    <property type="entry name" value="Mre11_N"/>
</dbReference>
<dbReference type="Pfam" id="PF00149">
    <property type="entry name" value="Metallophos"/>
    <property type="match status" value="1"/>
</dbReference>
<protein>
    <submittedName>
        <fullName evidence="3">DNA repair exonuclease</fullName>
        <ecNumber evidence="3">3.1.-.-</ecNumber>
    </submittedName>
</protein>
<evidence type="ECO:0000313" key="3">
    <source>
        <dbReference type="EMBL" id="XBX74840.1"/>
    </source>
</evidence>
<organism evidence="3">
    <name type="scientific">Proteinivorax tanatarense</name>
    <dbReference type="NCBI Taxonomy" id="1260629"/>
    <lineage>
        <taxon>Bacteria</taxon>
        <taxon>Bacillati</taxon>
        <taxon>Bacillota</taxon>
        <taxon>Clostridia</taxon>
        <taxon>Eubacteriales</taxon>
        <taxon>Proteinivoracaceae</taxon>
        <taxon>Proteinivorax</taxon>
    </lineage>
</organism>
<keyword evidence="1 3" id="KW-0378">Hydrolase</keyword>
<feature type="domain" description="Calcineurin-like phosphoesterase" evidence="2">
    <location>
        <begin position="2"/>
        <end position="193"/>
    </location>
</feature>
<proteinExistence type="predicted"/>
<dbReference type="PIRSF" id="PIRSF033091">
    <property type="entry name" value="Pesterase_YhaO"/>
    <property type="match status" value="1"/>
</dbReference>
<name>A0AAU7VLB9_9FIRM</name>
<dbReference type="InterPro" id="IPR014576">
    <property type="entry name" value="Pesterase_YhaO"/>
</dbReference>
<dbReference type="AlphaFoldDB" id="A0AAU7VLB9"/>
<dbReference type="EMBL" id="CP158367">
    <property type="protein sequence ID" value="XBX74840.1"/>
    <property type="molecule type" value="Genomic_DNA"/>
</dbReference>
<evidence type="ECO:0000259" key="2">
    <source>
        <dbReference type="Pfam" id="PF00149"/>
    </source>
</evidence>
<accession>A0AAU7VLB9</accession>
<gene>
    <name evidence="3" type="ORF">PRVXT_002900</name>
</gene>
<dbReference type="InterPro" id="IPR029052">
    <property type="entry name" value="Metallo-depent_PP-like"/>
</dbReference>
<keyword evidence="3" id="KW-0269">Exonuclease</keyword>